<proteinExistence type="predicted"/>
<dbReference type="AlphaFoldDB" id="A0A964DX72"/>
<comment type="caution">
    <text evidence="2">The sequence shown here is derived from an EMBL/GenBank/DDBJ whole genome shotgun (WGS) entry which is preliminary data.</text>
</comment>
<sequence>MPRTGRFIAAGQGACYRAAMADSLSPDPIEPAIKPKRPKPERVRKFRTPKWFKWLVRHPRLKDGFARFVGFYLALVYRTTRWDFVGLENLSPTTERNTAGLVCFWHERLPMMSMLAIEAQRLGAHMKTYVLVSGHNDGRFIGQAVGRFNLGTVIGSSSKGGATSLRNMLLLLRDGSNIAITPDGPRGPAKVAAAGVAQLAAATGAPIYAASAQCRHHMRMPSWDSMILPFPIPFSRGVIVVEPAFTIPRSNWAEHLPIVVDALNAASAKADRLCGIKPAADTSP</sequence>
<dbReference type="EMBL" id="JAESVB010000001">
    <property type="protein sequence ID" value="MCB8873886.1"/>
    <property type="molecule type" value="Genomic_DNA"/>
</dbReference>
<reference evidence="2" key="1">
    <citation type="journal article" date="2021" name="Microorganisms">
        <title>Acidisoma silvae sp. nov. and Acidisomacellulosilytica sp. nov., Two Acidophilic Bacteria Isolated from Decaying Wood, Hydrolyzing Cellulose and Producing Poly-3-hydroxybutyrate.</title>
        <authorList>
            <person name="Mieszkin S."/>
            <person name="Pouder E."/>
            <person name="Uroz S."/>
            <person name="Simon-Colin C."/>
            <person name="Alain K."/>
        </authorList>
    </citation>
    <scope>NUCLEOTIDE SEQUENCE</scope>
    <source>
        <strain evidence="2">HW T2.11</strain>
    </source>
</reference>
<reference evidence="2" key="2">
    <citation type="submission" date="2021-01" db="EMBL/GenBank/DDBJ databases">
        <authorList>
            <person name="Mieszkin S."/>
            <person name="Pouder E."/>
            <person name="Alain K."/>
        </authorList>
    </citation>
    <scope>NUCLEOTIDE SEQUENCE</scope>
    <source>
        <strain evidence="2">HW T2.11</strain>
    </source>
</reference>
<accession>A0A964DX72</accession>
<dbReference type="RefSeq" id="WP_227319552.1">
    <property type="nucleotide sequence ID" value="NZ_JAESVB010000001.1"/>
</dbReference>
<feature type="domain" description="DUF374" evidence="1">
    <location>
        <begin position="125"/>
        <end position="189"/>
    </location>
</feature>
<organism evidence="2 3">
    <name type="scientific">Acidisoma silvae</name>
    <dbReference type="NCBI Taxonomy" id="2802396"/>
    <lineage>
        <taxon>Bacteria</taxon>
        <taxon>Pseudomonadati</taxon>
        <taxon>Pseudomonadota</taxon>
        <taxon>Alphaproteobacteria</taxon>
        <taxon>Acetobacterales</taxon>
        <taxon>Acidocellaceae</taxon>
        <taxon>Acidisoma</taxon>
    </lineage>
</organism>
<dbReference type="Pfam" id="PF04028">
    <property type="entry name" value="DUF374"/>
    <property type="match status" value="1"/>
</dbReference>
<name>A0A964DX72_9PROT</name>
<evidence type="ECO:0000259" key="1">
    <source>
        <dbReference type="Pfam" id="PF04028"/>
    </source>
</evidence>
<evidence type="ECO:0000313" key="2">
    <source>
        <dbReference type="EMBL" id="MCB8873886.1"/>
    </source>
</evidence>
<gene>
    <name evidence="2" type="ORF">ASILVAE211_01735</name>
</gene>
<keyword evidence="3" id="KW-1185">Reference proteome</keyword>
<dbReference type="Proteomes" id="UP000708298">
    <property type="component" value="Unassembled WGS sequence"/>
</dbReference>
<evidence type="ECO:0000313" key="3">
    <source>
        <dbReference type="Proteomes" id="UP000708298"/>
    </source>
</evidence>
<dbReference type="InterPro" id="IPR007172">
    <property type="entry name" value="DUF374"/>
</dbReference>
<protein>
    <submittedName>
        <fullName evidence="2">DUF374 domain-containing protein</fullName>
    </submittedName>
</protein>